<evidence type="ECO:0000256" key="4">
    <source>
        <dbReference type="ARBA" id="ARBA00023155"/>
    </source>
</evidence>
<feature type="region of interest" description="Disordered" evidence="9">
    <location>
        <begin position="250"/>
        <end position="289"/>
    </location>
</feature>
<dbReference type="PANTHER" id="PTHR24336:SF8">
    <property type="entry name" value="LADYBIRD EARLY-RELATED"/>
    <property type="match status" value="1"/>
</dbReference>
<reference evidence="13 14" key="1">
    <citation type="journal article" date="2018" name="Gigascience">
        <title>Genomes of trombidid mites reveal novel predicted allergens and laterally-transferred genes associated with secondary metabolism.</title>
        <authorList>
            <person name="Dong X."/>
            <person name="Chaisiri K."/>
            <person name="Xia D."/>
            <person name="Armstrong S.D."/>
            <person name="Fang Y."/>
            <person name="Donnelly M.J."/>
            <person name="Kadowaki T."/>
            <person name="McGarry J.W."/>
            <person name="Darby A.C."/>
            <person name="Makepeace B.L."/>
        </authorList>
    </citation>
    <scope>NUCLEOTIDE SEQUENCE [LARGE SCALE GENOMIC DNA]</scope>
    <source>
        <strain evidence="13">UoL-WK</strain>
    </source>
</reference>
<evidence type="ECO:0000313" key="14">
    <source>
        <dbReference type="Proteomes" id="UP000285301"/>
    </source>
</evidence>
<organism evidence="13 14">
    <name type="scientific">Dinothrombium tinctorium</name>
    <dbReference type="NCBI Taxonomy" id="1965070"/>
    <lineage>
        <taxon>Eukaryota</taxon>
        <taxon>Metazoa</taxon>
        <taxon>Ecdysozoa</taxon>
        <taxon>Arthropoda</taxon>
        <taxon>Chelicerata</taxon>
        <taxon>Arachnida</taxon>
        <taxon>Acari</taxon>
        <taxon>Acariformes</taxon>
        <taxon>Trombidiformes</taxon>
        <taxon>Prostigmata</taxon>
        <taxon>Anystina</taxon>
        <taxon>Parasitengona</taxon>
        <taxon>Trombidioidea</taxon>
        <taxon>Trombidiidae</taxon>
        <taxon>Dinothrombium</taxon>
    </lineage>
</organism>
<keyword evidence="10" id="KW-1133">Transmembrane helix</keyword>
<dbReference type="PROSITE" id="PS00027">
    <property type="entry name" value="HOMEOBOX_1"/>
    <property type="match status" value="1"/>
</dbReference>
<dbReference type="SMART" id="SM00389">
    <property type="entry name" value="HOX"/>
    <property type="match status" value="1"/>
</dbReference>
<dbReference type="FunFam" id="1.10.10.60:FF:000098">
    <property type="entry name" value="Transcription factor LBX1"/>
    <property type="match status" value="1"/>
</dbReference>
<dbReference type="PROSITE" id="PS50071">
    <property type="entry name" value="HOMEOBOX_2"/>
    <property type="match status" value="1"/>
</dbReference>
<keyword evidence="14" id="KW-1185">Reference proteome</keyword>
<comment type="subcellular location">
    <subcellularLocation>
        <location evidence="1 6 7">Nucleus</location>
    </subcellularLocation>
</comment>
<evidence type="ECO:0000256" key="6">
    <source>
        <dbReference type="PROSITE-ProRule" id="PRU00108"/>
    </source>
</evidence>
<dbReference type="AlphaFoldDB" id="A0A443RLM1"/>
<keyword evidence="10" id="KW-0812">Transmembrane</keyword>
<dbReference type="PRINTS" id="PR00031">
    <property type="entry name" value="HTHREPRESSR"/>
</dbReference>
<dbReference type="Proteomes" id="UP000285301">
    <property type="component" value="Unassembled WGS sequence"/>
</dbReference>
<evidence type="ECO:0000313" key="13">
    <source>
        <dbReference type="EMBL" id="RWS16176.1"/>
    </source>
</evidence>
<dbReference type="Gene3D" id="1.10.10.60">
    <property type="entry name" value="Homeodomain-like"/>
    <property type="match status" value="1"/>
</dbReference>
<feature type="region of interest" description="Disordered" evidence="9">
    <location>
        <begin position="304"/>
        <end position="331"/>
    </location>
</feature>
<feature type="region of interest" description="Disordered" evidence="9">
    <location>
        <begin position="185"/>
        <end position="209"/>
    </location>
</feature>
<feature type="compositionally biased region" description="Basic and acidic residues" evidence="9">
    <location>
        <begin position="256"/>
        <end position="272"/>
    </location>
</feature>
<feature type="compositionally biased region" description="Basic and acidic residues" evidence="9">
    <location>
        <begin position="76"/>
        <end position="88"/>
    </location>
</feature>
<dbReference type="CDD" id="cd00086">
    <property type="entry name" value="homeodomain"/>
    <property type="match status" value="1"/>
</dbReference>
<dbReference type="PANTHER" id="PTHR24336">
    <property type="entry name" value="TRANSCRIPTION FACTOR LBX"/>
    <property type="match status" value="1"/>
</dbReference>
<feature type="DNA-binding region" description="Homeobox" evidence="6">
    <location>
        <begin position="328"/>
        <end position="387"/>
    </location>
</feature>
<feature type="coiled-coil region" evidence="8">
    <location>
        <begin position="373"/>
        <end position="400"/>
    </location>
</feature>
<feature type="non-terminal residue" evidence="13">
    <location>
        <position position="1"/>
    </location>
</feature>
<dbReference type="OrthoDB" id="6159439at2759"/>
<evidence type="ECO:0000256" key="7">
    <source>
        <dbReference type="RuleBase" id="RU000682"/>
    </source>
</evidence>
<keyword evidence="5 6" id="KW-0539">Nucleus</keyword>
<keyword evidence="10" id="KW-0472">Membrane</keyword>
<dbReference type="InterPro" id="IPR017970">
    <property type="entry name" value="Homeobox_CS"/>
</dbReference>
<dbReference type="Pfam" id="PF00046">
    <property type="entry name" value="Homeodomain"/>
    <property type="match status" value="1"/>
</dbReference>
<evidence type="ECO:0000256" key="8">
    <source>
        <dbReference type="SAM" id="Coils"/>
    </source>
</evidence>
<dbReference type="SUPFAM" id="SSF46689">
    <property type="entry name" value="Homeodomain-like"/>
    <property type="match status" value="1"/>
</dbReference>
<dbReference type="EMBL" id="NCKU01000281">
    <property type="protein sequence ID" value="RWS16174.1"/>
    <property type="molecule type" value="Genomic_DNA"/>
</dbReference>
<evidence type="ECO:0000259" key="11">
    <source>
        <dbReference type="PROSITE" id="PS50071"/>
    </source>
</evidence>
<keyword evidence="2" id="KW-0217">Developmental protein</keyword>
<feature type="region of interest" description="Disordered" evidence="9">
    <location>
        <begin position="61"/>
        <end position="96"/>
    </location>
</feature>
<dbReference type="GO" id="GO:0000981">
    <property type="term" value="F:DNA-binding transcription factor activity, RNA polymerase II-specific"/>
    <property type="evidence" value="ECO:0007669"/>
    <property type="project" value="InterPro"/>
</dbReference>
<dbReference type="EMBL" id="NCKU01000279">
    <property type="protein sequence ID" value="RWS16176.1"/>
    <property type="molecule type" value="Genomic_DNA"/>
</dbReference>
<feature type="transmembrane region" description="Helical" evidence="10">
    <location>
        <begin position="12"/>
        <end position="33"/>
    </location>
</feature>
<keyword evidence="3 6" id="KW-0238">DNA-binding</keyword>
<dbReference type="InterPro" id="IPR009057">
    <property type="entry name" value="Homeodomain-like_sf"/>
</dbReference>
<feature type="domain" description="Homeobox" evidence="11">
    <location>
        <begin position="326"/>
        <end position="386"/>
    </location>
</feature>
<comment type="caution">
    <text evidence="13">The sequence shown here is derived from an EMBL/GenBank/DDBJ whole genome shotgun (WGS) entry which is preliminary data.</text>
</comment>
<keyword evidence="8" id="KW-0175">Coiled coil</keyword>
<dbReference type="InterPro" id="IPR000047">
    <property type="entry name" value="HTH_motif"/>
</dbReference>
<reference evidence="13" key="2">
    <citation type="submission" date="2018-11" db="EMBL/GenBank/DDBJ databases">
        <title>Trombidioid mite genomics.</title>
        <authorList>
            <person name="Dong X."/>
        </authorList>
    </citation>
    <scope>NUCLEOTIDE SEQUENCE</scope>
    <source>
        <strain evidence="13">UoL-WK</strain>
    </source>
</reference>
<proteinExistence type="predicted"/>
<dbReference type="InterPro" id="IPR001356">
    <property type="entry name" value="HD"/>
</dbReference>
<dbReference type="InterPro" id="IPR051892">
    <property type="entry name" value="LBX_TF"/>
</dbReference>
<evidence type="ECO:0000256" key="2">
    <source>
        <dbReference type="ARBA" id="ARBA00022473"/>
    </source>
</evidence>
<evidence type="ECO:0000256" key="9">
    <source>
        <dbReference type="SAM" id="MobiDB-lite"/>
    </source>
</evidence>
<dbReference type="GO" id="GO:1990837">
    <property type="term" value="F:sequence-specific double-stranded DNA binding"/>
    <property type="evidence" value="ECO:0007669"/>
    <property type="project" value="TreeGrafter"/>
</dbReference>
<feature type="compositionally biased region" description="Polar residues" evidence="9">
    <location>
        <begin position="273"/>
        <end position="288"/>
    </location>
</feature>
<evidence type="ECO:0000256" key="1">
    <source>
        <dbReference type="ARBA" id="ARBA00004123"/>
    </source>
</evidence>
<accession>A0A443RLM1</accession>
<keyword evidence="4 6" id="KW-0371">Homeobox</keyword>
<evidence type="ECO:0000256" key="10">
    <source>
        <dbReference type="SAM" id="Phobius"/>
    </source>
</evidence>
<name>A0A443RLM1_9ACAR</name>
<gene>
    <name evidence="13" type="ORF">B4U79_01646</name>
    <name evidence="12" type="ORF">B4U79_10431</name>
</gene>
<evidence type="ECO:0000256" key="5">
    <source>
        <dbReference type="ARBA" id="ARBA00023242"/>
    </source>
</evidence>
<sequence length="435" mass="48628">RRRVRQVHRESIVSANFSSVANQLAYAYLLMLISSNANDECSLFMRLNSNSNSETMSAIKMTPLSPVSDQSEETNDVLKNDCNDDDKSSSLIDPGEEVVNSYCSGSNSSDNEHVTPRKRLCLSSTPICESRTAISENESKASSLSITTTTSTLPIVNAANGLSIPEGLQKPRHKPFKSFLIEDILNQKPKRTSNHRSSSNGSKNCEMRNQERAIVRPWDSVAFLNTTTSNHGSNRHNECSSHSLGHKLPVFHFRPRSADDDTRSERSDHSETLADSPSNGNNDNQNSPLDALFELTNKAFDATHRNDKSGGCSEKTNLFSSQQSTKKKRKSRTAFTNTQIFELEKRFLYQKYLSPADRDELASALGLSNAQVITWFQNRRAKLKRDVEELKKDVDTTKILAIQSTILDNIQDLSLVKKPDIVAAFKLQHQKNSLL</sequence>
<protein>
    <submittedName>
        <fullName evidence="13">Transcription factor LBX1-like protein</fullName>
    </submittedName>
</protein>
<evidence type="ECO:0000313" key="12">
    <source>
        <dbReference type="EMBL" id="RWS16174.1"/>
    </source>
</evidence>
<evidence type="ECO:0000256" key="3">
    <source>
        <dbReference type="ARBA" id="ARBA00023125"/>
    </source>
</evidence>
<dbReference type="GO" id="GO:0005634">
    <property type="term" value="C:nucleus"/>
    <property type="evidence" value="ECO:0007669"/>
    <property type="project" value="UniProtKB-SubCell"/>
</dbReference>